<name>A0A0E9PKK6_ANGAN</name>
<dbReference type="AlphaFoldDB" id="A0A0E9PKK6"/>
<reference evidence="1" key="2">
    <citation type="journal article" date="2015" name="Fish Shellfish Immunol.">
        <title>Early steps in the European eel (Anguilla anguilla)-Vibrio vulnificus interaction in the gills: Role of the RtxA13 toxin.</title>
        <authorList>
            <person name="Callol A."/>
            <person name="Pajuelo D."/>
            <person name="Ebbesson L."/>
            <person name="Teles M."/>
            <person name="MacKenzie S."/>
            <person name="Amaro C."/>
        </authorList>
    </citation>
    <scope>NUCLEOTIDE SEQUENCE</scope>
</reference>
<sequence length="50" mass="5701">MESAQKLKFGVKKNCLMMILLIVQDRMLLLPCTEPGGNFLAQIHISKNFH</sequence>
<dbReference type="EMBL" id="GBXM01104229">
    <property type="protein sequence ID" value="JAH04348.1"/>
    <property type="molecule type" value="Transcribed_RNA"/>
</dbReference>
<evidence type="ECO:0000313" key="1">
    <source>
        <dbReference type="EMBL" id="JAH04348.1"/>
    </source>
</evidence>
<protein>
    <submittedName>
        <fullName evidence="1">Uncharacterized protein</fullName>
    </submittedName>
</protein>
<organism evidence="1">
    <name type="scientific">Anguilla anguilla</name>
    <name type="common">European freshwater eel</name>
    <name type="synonym">Muraena anguilla</name>
    <dbReference type="NCBI Taxonomy" id="7936"/>
    <lineage>
        <taxon>Eukaryota</taxon>
        <taxon>Metazoa</taxon>
        <taxon>Chordata</taxon>
        <taxon>Craniata</taxon>
        <taxon>Vertebrata</taxon>
        <taxon>Euteleostomi</taxon>
        <taxon>Actinopterygii</taxon>
        <taxon>Neopterygii</taxon>
        <taxon>Teleostei</taxon>
        <taxon>Anguilliformes</taxon>
        <taxon>Anguillidae</taxon>
        <taxon>Anguilla</taxon>
    </lineage>
</organism>
<reference evidence="1" key="1">
    <citation type="submission" date="2014-11" db="EMBL/GenBank/DDBJ databases">
        <authorList>
            <person name="Amaro Gonzalez C."/>
        </authorList>
    </citation>
    <scope>NUCLEOTIDE SEQUENCE</scope>
</reference>
<proteinExistence type="predicted"/>
<accession>A0A0E9PKK6</accession>